<organism evidence="10 11">
    <name type="scientific">Sunxiuqinia elliptica</name>
    <dbReference type="NCBI Taxonomy" id="655355"/>
    <lineage>
        <taxon>Bacteria</taxon>
        <taxon>Pseudomonadati</taxon>
        <taxon>Bacteroidota</taxon>
        <taxon>Bacteroidia</taxon>
        <taxon>Marinilabiliales</taxon>
        <taxon>Prolixibacteraceae</taxon>
        <taxon>Sunxiuqinia</taxon>
    </lineage>
</organism>
<keyword evidence="1 5" id="KW-0963">Cytoplasm</keyword>
<evidence type="ECO:0000256" key="5">
    <source>
        <dbReference type="HAMAP-Rule" id="MF_00378"/>
    </source>
</evidence>
<evidence type="ECO:0000313" key="10">
    <source>
        <dbReference type="EMBL" id="SFF55578.1"/>
    </source>
</evidence>
<dbReference type="GO" id="GO:0005737">
    <property type="term" value="C:cytoplasm"/>
    <property type="evidence" value="ECO:0007669"/>
    <property type="project" value="UniProtKB-SubCell"/>
</dbReference>
<feature type="coiled-coil region" evidence="7">
    <location>
        <begin position="370"/>
        <end position="427"/>
    </location>
</feature>
<dbReference type="PANTHER" id="PTHR30008">
    <property type="entry name" value="EXODEOXYRIBONUCLEASE 7 LARGE SUBUNIT"/>
    <property type="match status" value="1"/>
</dbReference>
<accession>A0A1I2JN69</accession>
<keyword evidence="2 5" id="KW-0540">Nuclease</keyword>
<dbReference type="AlphaFoldDB" id="A0A1I2JN69"/>
<feature type="domain" description="Exonuclease VII large subunit C-terminal" evidence="8">
    <location>
        <begin position="139"/>
        <end position="474"/>
    </location>
</feature>
<dbReference type="EMBL" id="FONW01000009">
    <property type="protein sequence ID" value="SFF55578.1"/>
    <property type="molecule type" value="Genomic_DNA"/>
</dbReference>
<keyword evidence="11" id="KW-1185">Reference proteome</keyword>
<dbReference type="EC" id="3.1.11.6" evidence="5"/>
<protein>
    <recommendedName>
        <fullName evidence="5">Exodeoxyribonuclease 7 large subunit</fullName>
        <ecNumber evidence="5">3.1.11.6</ecNumber>
    </recommendedName>
    <alternativeName>
        <fullName evidence="5">Exodeoxyribonuclease VII large subunit</fullName>
        <shortName evidence="5">Exonuclease VII large subunit</shortName>
    </alternativeName>
</protein>
<dbReference type="PANTHER" id="PTHR30008:SF0">
    <property type="entry name" value="EXODEOXYRIBONUCLEASE 7 LARGE SUBUNIT"/>
    <property type="match status" value="1"/>
</dbReference>
<dbReference type="Proteomes" id="UP000198964">
    <property type="component" value="Unassembled WGS sequence"/>
</dbReference>
<dbReference type="InterPro" id="IPR025824">
    <property type="entry name" value="OB-fold_nuc-bd_dom"/>
</dbReference>
<dbReference type="GO" id="GO:0003676">
    <property type="term" value="F:nucleic acid binding"/>
    <property type="evidence" value="ECO:0007669"/>
    <property type="project" value="InterPro"/>
</dbReference>
<dbReference type="CDD" id="cd04489">
    <property type="entry name" value="ExoVII_LU_OBF"/>
    <property type="match status" value="1"/>
</dbReference>
<dbReference type="Pfam" id="PF13742">
    <property type="entry name" value="tRNA_anti_2"/>
    <property type="match status" value="1"/>
</dbReference>
<dbReference type="InterPro" id="IPR020579">
    <property type="entry name" value="Exonuc_VII_lsu_C"/>
</dbReference>
<dbReference type="GO" id="GO:0009318">
    <property type="term" value="C:exodeoxyribonuclease VII complex"/>
    <property type="evidence" value="ECO:0007669"/>
    <property type="project" value="UniProtKB-UniRule"/>
</dbReference>
<comment type="function">
    <text evidence="5">Bidirectionally degrades single-stranded DNA into large acid-insoluble oligonucleotides, which are then degraded further into small acid-soluble oligonucleotides.</text>
</comment>
<feature type="domain" description="OB-fold nucleic acid binding" evidence="9">
    <location>
        <begin position="6"/>
        <end position="114"/>
    </location>
</feature>
<evidence type="ECO:0000256" key="1">
    <source>
        <dbReference type="ARBA" id="ARBA00022490"/>
    </source>
</evidence>
<evidence type="ECO:0000259" key="8">
    <source>
        <dbReference type="Pfam" id="PF02601"/>
    </source>
</evidence>
<reference evidence="10 11" key="1">
    <citation type="submission" date="2016-10" db="EMBL/GenBank/DDBJ databases">
        <authorList>
            <person name="de Groot N.N."/>
        </authorList>
    </citation>
    <scope>NUCLEOTIDE SEQUENCE [LARGE SCALE GENOMIC DNA]</scope>
    <source>
        <strain evidence="10 11">CGMCC 1.9156</strain>
    </source>
</reference>
<dbReference type="NCBIfam" id="TIGR00237">
    <property type="entry name" value="xseA"/>
    <property type="match status" value="1"/>
</dbReference>
<dbReference type="Pfam" id="PF02601">
    <property type="entry name" value="Exonuc_VII_L"/>
    <property type="match status" value="1"/>
</dbReference>
<dbReference type="STRING" id="655355.SAMN05216283_10953"/>
<gene>
    <name evidence="5" type="primary">xseA</name>
    <name evidence="10" type="ORF">SAMN05216283_10953</name>
</gene>
<dbReference type="HAMAP" id="MF_00378">
    <property type="entry name" value="Exonuc_7_L"/>
    <property type="match status" value="1"/>
</dbReference>
<evidence type="ECO:0000256" key="3">
    <source>
        <dbReference type="ARBA" id="ARBA00022801"/>
    </source>
</evidence>
<evidence type="ECO:0000256" key="2">
    <source>
        <dbReference type="ARBA" id="ARBA00022722"/>
    </source>
</evidence>
<comment type="subcellular location">
    <subcellularLocation>
        <location evidence="5 6">Cytoplasm</location>
    </subcellularLocation>
</comment>
<evidence type="ECO:0000256" key="4">
    <source>
        <dbReference type="ARBA" id="ARBA00022839"/>
    </source>
</evidence>
<keyword evidence="7" id="KW-0175">Coiled coil</keyword>
<dbReference type="InterPro" id="IPR003753">
    <property type="entry name" value="Exonuc_VII_L"/>
</dbReference>
<keyword evidence="4 5" id="KW-0269">Exonuclease</keyword>
<dbReference type="GO" id="GO:0006308">
    <property type="term" value="P:DNA catabolic process"/>
    <property type="evidence" value="ECO:0007669"/>
    <property type="project" value="UniProtKB-UniRule"/>
</dbReference>
<evidence type="ECO:0000256" key="6">
    <source>
        <dbReference type="RuleBase" id="RU004355"/>
    </source>
</evidence>
<comment type="catalytic activity">
    <reaction evidence="5 6">
        <text>Exonucleolytic cleavage in either 5'- to 3'- or 3'- to 5'-direction to yield nucleoside 5'-phosphates.</text>
        <dbReference type="EC" id="3.1.11.6"/>
    </reaction>
</comment>
<dbReference type="RefSeq" id="WP_093920746.1">
    <property type="nucleotide sequence ID" value="NZ_FONW01000009.1"/>
</dbReference>
<comment type="similarity">
    <text evidence="5 6">Belongs to the XseA family.</text>
</comment>
<comment type="subunit">
    <text evidence="5">Heterooligomer composed of large and small subunits.</text>
</comment>
<name>A0A1I2JN69_9BACT</name>
<proteinExistence type="inferred from homology"/>
<evidence type="ECO:0000313" key="11">
    <source>
        <dbReference type="Proteomes" id="UP000198964"/>
    </source>
</evidence>
<evidence type="ECO:0000256" key="7">
    <source>
        <dbReference type="SAM" id="Coils"/>
    </source>
</evidence>
<sequence length="484" mass="55230">MAVTQLSLSELNKQIKAQLDDAFPGLIWIKAEISELNINRTGHCYLELVELDEATKEVLARCRATIWSYSFRMLKPFFETTTGQAFAEGIKILVNAKVEFHPVYGLSLNIRDIDPSYTMGDMARKRREIIRQLEEDGVLDMNKELELPLVPQRIAIISSPTAAGLQDFLEQLSHNPYQIRFYTKLFPAIMQGKEAANSIMLALEQAFQYEEFFDVVVIIRGGGAQVDLASFDHYELAYHITQLPIPVITGIGHDKDETAVDLVAHTKLKTPTAVAEFLVSGAAAFEQTLDELKNRFVDIVEKQIQTEKEYLQRTLQNFKLGVRQLVNEENNRFKLTSVKLEKSVPAFLSSKSQLLNRHRYLLEKAGTSHLSEQKHELDRQLNRLDFFTQRQFRIKRTSLEQVNDKLASQLNNLLKNQQKRLEHIEGKVRLVDPKNVLKRGYSLTFSNGQLVKSVHQLQPGDELTTQLADGKVTSKLLKQNNHGK</sequence>
<dbReference type="GO" id="GO:0008855">
    <property type="term" value="F:exodeoxyribonuclease VII activity"/>
    <property type="evidence" value="ECO:0007669"/>
    <property type="project" value="UniProtKB-UniRule"/>
</dbReference>
<keyword evidence="3 5" id="KW-0378">Hydrolase</keyword>
<evidence type="ECO:0000259" key="9">
    <source>
        <dbReference type="Pfam" id="PF13742"/>
    </source>
</evidence>